<protein>
    <recommendedName>
        <fullName evidence="1">DUF7507 domain-containing protein</fullName>
    </recommendedName>
</protein>
<evidence type="ECO:0000313" key="2">
    <source>
        <dbReference type="EMBL" id="OBQ14891.1"/>
    </source>
</evidence>
<gene>
    <name evidence="2" type="ORF">AN481_20075</name>
</gene>
<dbReference type="InterPro" id="IPR055354">
    <property type="entry name" value="DUF7507"/>
</dbReference>
<accession>A0A1B7VF76</accession>
<dbReference type="AlphaFoldDB" id="A0A1B7VF76"/>
<sequence>TVSDTDNAVVDVIAPSIEVIKTAGDATDGATLTTLAGNVTYSYKVSNTGDVVLSNVTVKDDNGTPGNPSDDFIVGTIASLA</sequence>
<dbReference type="Pfam" id="PF24346">
    <property type="entry name" value="DUF7507"/>
    <property type="match status" value="1"/>
</dbReference>
<organism evidence="2 3">
    <name type="scientific">Aphanizomenon flos-aquae LD13</name>
    <dbReference type="NCBI Taxonomy" id="1710894"/>
    <lineage>
        <taxon>Bacteria</taxon>
        <taxon>Bacillati</taxon>
        <taxon>Cyanobacteriota</taxon>
        <taxon>Cyanophyceae</taxon>
        <taxon>Nostocales</taxon>
        <taxon>Aphanizomenonaceae</taxon>
        <taxon>Aphanizomenon</taxon>
    </lineage>
</organism>
<comment type="caution">
    <text evidence="2">The sequence shown here is derived from an EMBL/GenBank/DDBJ whole genome shotgun (WGS) entry which is preliminary data.</text>
</comment>
<dbReference type="Proteomes" id="UP000092382">
    <property type="component" value="Unassembled WGS sequence"/>
</dbReference>
<evidence type="ECO:0000259" key="1">
    <source>
        <dbReference type="Pfam" id="PF24346"/>
    </source>
</evidence>
<name>A0A1B7VF76_APHFL</name>
<dbReference type="EMBL" id="LJOY01000288">
    <property type="protein sequence ID" value="OBQ14891.1"/>
    <property type="molecule type" value="Genomic_DNA"/>
</dbReference>
<feature type="non-terminal residue" evidence="2">
    <location>
        <position position="81"/>
    </location>
</feature>
<feature type="domain" description="DUF7507" evidence="1">
    <location>
        <begin position="14"/>
        <end position="67"/>
    </location>
</feature>
<reference evidence="2 3" key="1">
    <citation type="submission" date="2015-09" db="EMBL/GenBank/DDBJ databases">
        <title>Whole genome shotgun sequence assembly of Aphanizomenon flos-aquae UKL13.</title>
        <authorList>
            <person name="Driscoll C."/>
        </authorList>
    </citation>
    <scope>NUCLEOTIDE SEQUENCE [LARGE SCALE GENOMIC DNA]</scope>
    <source>
        <strain evidence="2">MDT13</strain>
    </source>
</reference>
<feature type="non-terminal residue" evidence="2">
    <location>
        <position position="1"/>
    </location>
</feature>
<proteinExistence type="predicted"/>
<evidence type="ECO:0000313" key="3">
    <source>
        <dbReference type="Proteomes" id="UP000092382"/>
    </source>
</evidence>